<feature type="transmembrane region" description="Helical" evidence="5">
    <location>
        <begin position="414"/>
        <end position="432"/>
    </location>
</feature>
<feature type="transmembrane region" description="Helical" evidence="5">
    <location>
        <begin position="236"/>
        <end position="257"/>
    </location>
</feature>
<dbReference type="EMBL" id="LR743504">
    <property type="protein sequence ID" value="CAA2100796.1"/>
    <property type="molecule type" value="Genomic_DNA"/>
</dbReference>
<accession>A0A679IYT4</accession>
<evidence type="ECO:0000259" key="6">
    <source>
        <dbReference type="Pfam" id="PF04932"/>
    </source>
</evidence>
<dbReference type="GO" id="GO:0016020">
    <property type="term" value="C:membrane"/>
    <property type="evidence" value="ECO:0007669"/>
    <property type="project" value="UniProtKB-SubCell"/>
</dbReference>
<feature type="transmembrane region" description="Helical" evidence="5">
    <location>
        <begin position="388"/>
        <end position="408"/>
    </location>
</feature>
<evidence type="ECO:0000313" key="7">
    <source>
        <dbReference type="EMBL" id="CAA2100796.1"/>
    </source>
</evidence>
<proteinExistence type="predicted"/>
<name>A0A679IYT4_9HYPH</name>
<feature type="transmembrane region" description="Helical" evidence="5">
    <location>
        <begin position="144"/>
        <end position="161"/>
    </location>
</feature>
<dbReference type="AlphaFoldDB" id="A0A679IYT4"/>
<evidence type="ECO:0000256" key="5">
    <source>
        <dbReference type="SAM" id="Phobius"/>
    </source>
</evidence>
<comment type="subcellular location">
    <subcellularLocation>
        <location evidence="1">Membrane</location>
        <topology evidence="1">Multi-pass membrane protein</topology>
    </subcellularLocation>
</comment>
<feature type="domain" description="O-antigen ligase-related" evidence="6">
    <location>
        <begin position="199"/>
        <end position="360"/>
    </location>
</feature>
<feature type="transmembrane region" description="Helical" evidence="5">
    <location>
        <begin position="356"/>
        <end position="376"/>
    </location>
</feature>
<keyword evidence="3 5" id="KW-1133">Transmembrane helix</keyword>
<evidence type="ECO:0000256" key="2">
    <source>
        <dbReference type="ARBA" id="ARBA00022692"/>
    </source>
</evidence>
<feature type="transmembrane region" description="Helical" evidence="5">
    <location>
        <begin position="23"/>
        <end position="42"/>
    </location>
</feature>
<protein>
    <recommendedName>
        <fullName evidence="6">O-antigen ligase-related domain-containing protein</fullName>
    </recommendedName>
</protein>
<keyword evidence="4 5" id="KW-0472">Membrane</keyword>
<gene>
    <name evidence="7" type="ORF">MBUL_00851</name>
</gene>
<feature type="transmembrane region" description="Helical" evidence="5">
    <location>
        <begin position="197"/>
        <end position="229"/>
    </location>
</feature>
<organism evidence="7">
    <name type="scientific">Methylobacterium bullatum</name>
    <dbReference type="NCBI Taxonomy" id="570505"/>
    <lineage>
        <taxon>Bacteria</taxon>
        <taxon>Pseudomonadati</taxon>
        <taxon>Pseudomonadota</taxon>
        <taxon>Alphaproteobacteria</taxon>
        <taxon>Hyphomicrobiales</taxon>
        <taxon>Methylobacteriaceae</taxon>
        <taxon>Methylobacterium</taxon>
    </lineage>
</organism>
<evidence type="ECO:0000256" key="1">
    <source>
        <dbReference type="ARBA" id="ARBA00004141"/>
    </source>
</evidence>
<reference evidence="7" key="1">
    <citation type="submission" date="2019-12" db="EMBL/GenBank/DDBJ databases">
        <authorList>
            <person name="Cremers G."/>
        </authorList>
    </citation>
    <scope>NUCLEOTIDE SEQUENCE</scope>
    <source>
        <strain evidence="7">Mbul1</strain>
    </source>
</reference>
<feature type="transmembrane region" description="Helical" evidence="5">
    <location>
        <begin position="108"/>
        <end position="124"/>
    </location>
</feature>
<dbReference type="Pfam" id="PF04932">
    <property type="entry name" value="Wzy_C"/>
    <property type="match status" value="1"/>
</dbReference>
<feature type="transmembrane region" description="Helical" evidence="5">
    <location>
        <begin position="173"/>
        <end position="191"/>
    </location>
</feature>
<evidence type="ECO:0000256" key="3">
    <source>
        <dbReference type="ARBA" id="ARBA00022989"/>
    </source>
</evidence>
<sequence>MIQSRLDTALPLGRSADDFNERYSRALVIVLLGYAILGKTFAYLGIPPLFVGEMALAGGLIALLRSGCWLAILATPASRMLIVLMGWVVYRTVPYVGPYGMDAPRDSVLALYGLFALIVVALLLEEPGRFWRAIDTYGRFARFYALAGGIVYGLSSAFLKIPGTEIQIPSVRAGEAASHLAAIAVFVMLGLGRFSRLWIAVLMASMIIVTSSRGAMLTCLVPVVVAAIAGRRLRQFLPIVLVFFVAAVIATVFDLSIQLPGNERATGPKQLVEGLKSVVGVSEASNFEATKEFRLRWWATIQDYTLRGPYFWTGKGFGVNIALEDGYKQWVTADAVLRSPHNVNMTYLARSGVPGLVLWLGVLATWFAMLFHSLLWARRRGEEHWAKLFIWIACYALGMFVDACFDVALEGPMLGIWFWCVFGFGIGASMIYRSPLGRNVR</sequence>
<dbReference type="InterPro" id="IPR007016">
    <property type="entry name" value="O-antigen_ligase-rel_domated"/>
</dbReference>
<evidence type="ECO:0000256" key="4">
    <source>
        <dbReference type="ARBA" id="ARBA00023136"/>
    </source>
</evidence>
<keyword evidence="2 5" id="KW-0812">Transmembrane</keyword>